<feature type="compositionally biased region" description="Acidic residues" evidence="4">
    <location>
        <begin position="231"/>
        <end position="241"/>
    </location>
</feature>
<evidence type="ECO:0000256" key="4">
    <source>
        <dbReference type="SAM" id="MobiDB-lite"/>
    </source>
</evidence>
<reference evidence="6" key="1">
    <citation type="journal article" date="2015" name="Nature">
        <title>Complex archaea that bridge the gap between prokaryotes and eukaryotes.</title>
        <authorList>
            <person name="Spang A."/>
            <person name="Saw J.H."/>
            <person name="Jorgensen S.L."/>
            <person name="Zaremba-Niedzwiedzka K."/>
            <person name="Martijn J."/>
            <person name="Lind A.E."/>
            <person name="van Eijk R."/>
            <person name="Schleper C."/>
            <person name="Guy L."/>
            <person name="Ettema T.J."/>
        </authorList>
    </citation>
    <scope>NUCLEOTIDE SEQUENCE</scope>
</reference>
<evidence type="ECO:0000259" key="5">
    <source>
        <dbReference type="Pfam" id="PF04586"/>
    </source>
</evidence>
<dbReference type="GO" id="GO:0006508">
    <property type="term" value="P:proteolysis"/>
    <property type="evidence" value="ECO:0007669"/>
    <property type="project" value="UniProtKB-KW"/>
</dbReference>
<sequence length="341" mass="37547">MDAFIRSVDFRMVENSDGQTLEGYAAVFDSPTVINGWEGHFVEVIERGAFARTVRDNPKPVMQFDHGTHPMVGGLPIGTIQELREDDEGLFVRAKLHDNWLIEPVRDAIREGSLTGMSFKFTIPEGGVTVTRGEDDIEIHTLTDLNFHELGPVVWPAYKETSVGVRSRELADILTNDAEARTVVAAALYGTKINGDTEVTVDPSDVDPTVADTDTDLAVRSDDEPTATNEPDSDEESEGSDEAVRSDDESDVPTGSTPDEPTADEESDVRSDDEPVRSDDDYAKPTVHPARQAHRLRLAQIMAARTARAVRQLEAEDLRKHGKRIEFEKDDGTDGGSERQS</sequence>
<keyword evidence="3" id="KW-0378">Hydrolase</keyword>
<feature type="region of interest" description="Disordered" evidence="4">
    <location>
        <begin position="196"/>
        <end position="293"/>
    </location>
</feature>
<evidence type="ECO:0000256" key="1">
    <source>
        <dbReference type="ARBA" id="ARBA00022612"/>
    </source>
</evidence>
<feature type="compositionally biased region" description="Low complexity" evidence="4">
    <location>
        <begin position="196"/>
        <end position="216"/>
    </location>
</feature>
<gene>
    <name evidence="6" type="ORF">LCGC14_1322060</name>
</gene>
<dbReference type="EMBL" id="LAZR01007900">
    <property type="protein sequence ID" value="KKM82194.1"/>
    <property type="molecule type" value="Genomic_DNA"/>
</dbReference>
<dbReference type="InterPro" id="IPR054613">
    <property type="entry name" value="Peptidase_S78_dom"/>
</dbReference>
<feature type="region of interest" description="Disordered" evidence="4">
    <location>
        <begin position="320"/>
        <end position="341"/>
    </location>
</feature>
<comment type="caution">
    <text evidence="6">The sequence shown here is derived from an EMBL/GenBank/DDBJ whole genome shotgun (WGS) entry which is preliminary data.</text>
</comment>
<dbReference type="InterPro" id="IPR006433">
    <property type="entry name" value="Prohead_protease"/>
</dbReference>
<accession>A0A0F9KJ73</accession>
<evidence type="ECO:0000313" key="6">
    <source>
        <dbReference type="EMBL" id="KKM82194.1"/>
    </source>
</evidence>
<evidence type="ECO:0000256" key="3">
    <source>
        <dbReference type="ARBA" id="ARBA00022801"/>
    </source>
</evidence>
<dbReference type="AlphaFoldDB" id="A0A0F9KJ73"/>
<name>A0A0F9KJ73_9ZZZZ</name>
<feature type="compositionally biased region" description="Basic and acidic residues" evidence="4">
    <location>
        <begin position="268"/>
        <end position="283"/>
    </location>
</feature>
<evidence type="ECO:0000256" key="2">
    <source>
        <dbReference type="ARBA" id="ARBA00022670"/>
    </source>
</evidence>
<organism evidence="6">
    <name type="scientific">marine sediment metagenome</name>
    <dbReference type="NCBI Taxonomy" id="412755"/>
    <lineage>
        <taxon>unclassified sequences</taxon>
        <taxon>metagenomes</taxon>
        <taxon>ecological metagenomes</taxon>
    </lineage>
</organism>
<dbReference type="Pfam" id="PF04586">
    <property type="entry name" value="Peptidase_S78"/>
    <property type="match status" value="1"/>
</dbReference>
<protein>
    <recommendedName>
        <fullName evidence="5">Prohead serine protease domain-containing protein</fullName>
    </recommendedName>
</protein>
<keyword evidence="2" id="KW-0645">Protease</keyword>
<dbReference type="NCBIfam" id="TIGR01543">
    <property type="entry name" value="proheadase_HK97"/>
    <property type="match status" value="1"/>
</dbReference>
<keyword evidence="1" id="KW-1188">Viral release from host cell</keyword>
<proteinExistence type="predicted"/>
<dbReference type="GO" id="GO:0008233">
    <property type="term" value="F:peptidase activity"/>
    <property type="evidence" value="ECO:0007669"/>
    <property type="project" value="UniProtKB-KW"/>
</dbReference>
<feature type="domain" description="Prohead serine protease" evidence="5">
    <location>
        <begin position="8"/>
        <end position="172"/>
    </location>
</feature>